<gene>
    <name evidence="1" type="ORF">FWJ25_12105</name>
</gene>
<organism evidence="1 2">
    <name type="scientific">Marinobacter salinexigens</name>
    <dbReference type="NCBI Taxonomy" id="2919747"/>
    <lineage>
        <taxon>Bacteria</taxon>
        <taxon>Pseudomonadati</taxon>
        <taxon>Pseudomonadota</taxon>
        <taxon>Gammaproteobacteria</taxon>
        <taxon>Pseudomonadales</taxon>
        <taxon>Marinobacteraceae</taxon>
        <taxon>Marinobacter</taxon>
    </lineage>
</organism>
<keyword evidence="2" id="KW-1185">Reference proteome</keyword>
<protein>
    <submittedName>
        <fullName evidence="1">Uncharacterized protein</fullName>
    </submittedName>
</protein>
<dbReference type="AlphaFoldDB" id="A0A5B0VFT4"/>
<name>A0A5B0VFT4_9GAMM</name>
<sequence length="81" mass="9584">MGLRPQTGEPHLRDGDNIMGFSRKEVYYWLETASDEQLQAHLRNSQEMLVLLTDREQIKSLKWLRSRIIEEINARKEAKQS</sequence>
<dbReference type="Proteomes" id="UP000323161">
    <property type="component" value="Unassembled WGS sequence"/>
</dbReference>
<comment type="caution">
    <text evidence="1">The sequence shown here is derived from an EMBL/GenBank/DDBJ whole genome shotgun (WGS) entry which is preliminary data.</text>
</comment>
<dbReference type="EMBL" id="VTUU01000005">
    <property type="protein sequence ID" value="KAA1173228.1"/>
    <property type="molecule type" value="Genomic_DNA"/>
</dbReference>
<evidence type="ECO:0000313" key="1">
    <source>
        <dbReference type="EMBL" id="KAA1173228.1"/>
    </source>
</evidence>
<reference evidence="1 2" key="1">
    <citation type="submission" date="2019-08" db="EMBL/GenBank/DDBJ databases">
        <title>Marinobacter ZYF650 sp. nov., a marine bacterium isolated from seawater of the Mariana trench.</title>
        <authorList>
            <person name="Ahmad W."/>
        </authorList>
    </citation>
    <scope>NUCLEOTIDE SEQUENCE [LARGE SCALE GENOMIC DNA]</scope>
    <source>
        <strain evidence="1 2">ZYF650</strain>
    </source>
</reference>
<accession>A0A5B0VFT4</accession>
<proteinExistence type="predicted"/>
<evidence type="ECO:0000313" key="2">
    <source>
        <dbReference type="Proteomes" id="UP000323161"/>
    </source>
</evidence>